<feature type="region of interest" description="Disordered" evidence="9">
    <location>
        <begin position="623"/>
        <end position="648"/>
    </location>
</feature>
<accession>A0A1R2CJ37</accession>
<feature type="compositionally biased region" description="Low complexity" evidence="9">
    <location>
        <begin position="528"/>
        <end position="539"/>
    </location>
</feature>
<dbReference type="Proteomes" id="UP000187209">
    <property type="component" value="Unassembled WGS sequence"/>
</dbReference>
<dbReference type="PANTHER" id="PTHR47968">
    <property type="entry name" value="CENTROMERE PROTEIN E"/>
    <property type="match status" value="1"/>
</dbReference>
<keyword evidence="5 6" id="KW-0505">Motor protein</keyword>
<keyword evidence="2 6" id="KW-0547">Nucleotide-binding</keyword>
<evidence type="ECO:0000256" key="4">
    <source>
        <dbReference type="ARBA" id="ARBA00023054"/>
    </source>
</evidence>
<feature type="region of interest" description="Disordered" evidence="9">
    <location>
        <begin position="439"/>
        <end position="494"/>
    </location>
</feature>
<feature type="compositionally biased region" description="Polar residues" evidence="9">
    <location>
        <begin position="453"/>
        <end position="465"/>
    </location>
</feature>
<feature type="compositionally biased region" description="Basic and acidic residues" evidence="9">
    <location>
        <begin position="466"/>
        <end position="476"/>
    </location>
</feature>
<evidence type="ECO:0000256" key="5">
    <source>
        <dbReference type="ARBA" id="ARBA00023175"/>
    </source>
</evidence>
<dbReference type="PRINTS" id="PR00380">
    <property type="entry name" value="KINESINHEAVY"/>
</dbReference>
<comment type="similarity">
    <text evidence="6 7">Belongs to the TRAFAC class myosin-kinesin ATPase superfamily. Kinesin family.</text>
</comment>
<keyword evidence="1 7" id="KW-0493">Microtubule</keyword>
<evidence type="ECO:0000256" key="2">
    <source>
        <dbReference type="ARBA" id="ARBA00022741"/>
    </source>
</evidence>
<dbReference type="GO" id="GO:0008017">
    <property type="term" value="F:microtubule binding"/>
    <property type="evidence" value="ECO:0007669"/>
    <property type="project" value="InterPro"/>
</dbReference>
<feature type="compositionally biased region" description="Polar residues" evidence="9">
    <location>
        <begin position="482"/>
        <end position="492"/>
    </location>
</feature>
<sequence>MESEHLKVAVRIRPLLNIDNTRDVAVYTNEQNEVKVLDGEHYLTSNYDKVFQPESSQEQVFRFIEPALIKTLKGFNCTVFAYGQTGSGKTHTMFGGNWEENNPAPQVYYKDPQGRKSEISILKSLQGPGIIPNSITKLFADTETKQFTFYCSFIQIYNEHLYDLLHDARRDKSLRIRENKIYGIFVEGLAEFVTESAEDCFLLLAKGDKNRAVRQTRFNHHSSRSHTIFQMLVETDKANKRGVLKKAKLNFCDLAGSEKYDKENSMAMEHIKELKEINKSLSVLGKVIHALGSGNNSHIPYRDSKLTRLLQDSLGVNTRTILIATISPAAVYAEETISTLKFADRAKQIMVKIKKNEVSATNDQLITKLQREIQHLKTLLNLNRKGGLQELEQKIWVLTEENQKLKHMKGSFTVQEVERLKEENKKLRLELQQAGITTNNEDLFIPPREEMTPKSTKIKSGSLPESRNDSKGKPLDDDGNTLKPTSGSNISKSGPFVSRMCPNCKIYPPCIHTSGYVTNDISKSLNSAYSSASNNGATSRSTGSTLGQTEPHISKLEGPIKMNVRYRMTNYVLENDSASAQLKEDEARKKELQNIRARLNKITELENYRKEQFRKEIRELEENKKKEEEESRRKITEDAKKKKKLEEKKRQVEEFRIAKKINEELEQLKAAEAKREADIKRKKDNEQKKIKLIEYYNKKREQDLDD</sequence>
<protein>
    <recommendedName>
        <fullName evidence="7">Kinesin-like protein</fullName>
    </recommendedName>
</protein>
<keyword evidence="3 6" id="KW-0067">ATP-binding</keyword>
<dbReference type="GO" id="GO:0005874">
    <property type="term" value="C:microtubule"/>
    <property type="evidence" value="ECO:0007669"/>
    <property type="project" value="UniProtKB-KW"/>
</dbReference>
<dbReference type="PROSITE" id="PS50067">
    <property type="entry name" value="KINESIN_MOTOR_2"/>
    <property type="match status" value="1"/>
</dbReference>
<dbReference type="InterPro" id="IPR019821">
    <property type="entry name" value="Kinesin_motor_CS"/>
</dbReference>
<dbReference type="Pfam" id="PF00225">
    <property type="entry name" value="Kinesin"/>
    <property type="match status" value="1"/>
</dbReference>
<dbReference type="Gene3D" id="3.40.850.10">
    <property type="entry name" value="Kinesin motor domain"/>
    <property type="match status" value="1"/>
</dbReference>
<dbReference type="GO" id="GO:0007018">
    <property type="term" value="P:microtubule-based movement"/>
    <property type="evidence" value="ECO:0007669"/>
    <property type="project" value="InterPro"/>
</dbReference>
<proteinExistence type="inferred from homology"/>
<reference evidence="11 12" key="1">
    <citation type="submission" date="2016-11" db="EMBL/GenBank/DDBJ databases">
        <title>The macronuclear genome of Stentor coeruleus: a giant cell with tiny introns.</title>
        <authorList>
            <person name="Slabodnick M."/>
            <person name="Ruby J.G."/>
            <person name="Reiff S.B."/>
            <person name="Swart E.C."/>
            <person name="Gosai S."/>
            <person name="Prabakaran S."/>
            <person name="Witkowska E."/>
            <person name="Larue G.E."/>
            <person name="Fisher S."/>
            <person name="Freeman R.M."/>
            <person name="Gunawardena J."/>
            <person name="Chu W."/>
            <person name="Stover N.A."/>
            <person name="Gregory B.D."/>
            <person name="Nowacki M."/>
            <person name="Derisi J."/>
            <person name="Roy S.W."/>
            <person name="Marshall W.F."/>
            <person name="Sood P."/>
        </authorList>
    </citation>
    <scope>NUCLEOTIDE SEQUENCE [LARGE SCALE GENOMIC DNA]</scope>
    <source>
        <strain evidence="11">WM001</strain>
    </source>
</reference>
<evidence type="ECO:0000256" key="9">
    <source>
        <dbReference type="SAM" id="MobiDB-lite"/>
    </source>
</evidence>
<comment type="caution">
    <text evidence="11">The sequence shown here is derived from an EMBL/GenBank/DDBJ whole genome shotgun (WGS) entry which is preliminary data.</text>
</comment>
<dbReference type="InterPro" id="IPR001752">
    <property type="entry name" value="Kinesin_motor_dom"/>
</dbReference>
<evidence type="ECO:0000259" key="10">
    <source>
        <dbReference type="PROSITE" id="PS50067"/>
    </source>
</evidence>
<evidence type="ECO:0000256" key="8">
    <source>
        <dbReference type="SAM" id="Coils"/>
    </source>
</evidence>
<dbReference type="InterPro" id="IPR036961">
    <property type="entry name" value="Kinesin_motor_dom_sf"/>
</dbReference>
<dbReference type="SMART" id="SM00129">
    <property type="entry name" value="KISc"/>
    <property type="match status" value="1"/>
</dbReference>
<keyword evidence="4 8" id="KW-0175">Coiled coil</keyword>
<keyword evidence="12" id="KW-1185">Reference proteome</keyword>
<gene>
    <name evidence="11" type="ORF">SteCoe_8931</name>
</gene>
<organism evidence="11 12">
    <name type="scientific">Stentor coeruleus</name>
    <dbReference type="NCBI Taxonomy" id="5963"/>
    <lineage>
        <taxon>Eukaryota</taxon>
        <taxon>Sar</taxon>
        <taxon>Alveolata</taxon>
        <taxon>Ciliophora</taxon>
        <taxon>Postciliodesmatophora</taxon>
        <taxon>Heterotrichea</taxon>
        <taxon>Heterotrichida</taxon>
        <taxon>Stentoridae</taxon>
        <taxon>Stentor</taxon>
    </lineage>
</organism>
<evidence type="ECO:0000256" key="1">
    <source>
        <dbReference type="ARBA" id="ARBA00022701"/>
    </source>
</evidence>
<evidence type="ECO:0000256" key="6">
    <source>
        <dbReference type="PROSITE-ProRule" id="PRU00283"/>
    </source>
</evidence>
<dbReference type="AlphaFoldDB" id="A0A1R2CJ37"/>
<dbReference type="SUPFAM" id="SSF52540">
    <property type="entry name" value="P-loop containing nucleoside triphosphate hydrolases"/>
    <property type="match status" value="1"/>
</dbReference>
<evidence type="ECO:0000313" key="12">
    <source>
        <dbReference type="Proteomes" id="UP000187209"/>
    </source>
</evidence>
<feature type="coiled-coil region" evidence="8">
    <location>
        <begin position="388"/>
        <end position="437"/>
    </location>
</feature>
<evidence type="ECO:0000313" key="11">
    <source>
        <dbReference type="EMBL" id="OMJ89013.1"/>
    </source>
</evidence>
<dbReference type="EMBL" id="MPUH01000136">
    <property type="protein sequence ID" value="OMJ89013.1"/>
    <property type="molecule type" value="Genomic_DNA"/>
</dbReference>
<dbReference type="PROSITE" id="PS00411">
    <property type="entry name" value="KINESIN_MOTOR_1"/>
    <property type="match status" value="1"/>
</dbReference>
<evidence type="ECO:0000256" key="7">
    <source>
        <dbReference type="RuleBase" id="RU000394"/>
    </source>
</evidence>
<dbReference type="GO" id="GO:0005524">
    <property type="term" value="F:ATP binding"/>
    <property type="evidence" value="ECO:0007669"/>
    <property type="project" value="UniProtKB-UniRule"/>
</dbReference>
<evidence type="ECO:0000256" key="3">
    <source>
        <dbReference type="ARBA" id="ARBA00022840"/>
    </source>
</evidence>
<feature type="region of interest" description="Disordered" evidence="9">
    <location>
        <begin position="528"/>
        <end position="556"/>
    </location>
</feature>
<dbReference type="OrthoDB" id="123929at2759"/>
<dbReference type="InterPro" id="IPR027640">
    <property type="entry name" value="Kinesin-like_fam"/>
</dbReference>
<dbReference type="PANTHER" id="PTHR47968:SF36">
    <property type="entry name" value="KINESIN HEAVY CHAIN ISOFORM X1"/>
    <property type="match status" value="1"/>
</dbReference>
<dbReference type="InterPro" id="IPR027417">
    <property type="entry name" value="P-loop_NTPase"/>
</dbReference>
<feature type="binding site" evidence="6">
    <location>
        <begin position="83"/>
        <end position="90"/>
    </location>
    <ligand>
        <name>ATP</name>
        <dbReference type="ChEBI" id="CHEBI:30616"/>
    </ligand>
</feature>
<dbReference type="CDD" id="cd00106">
    <property type="entry name" value="KISc"/>
    <property type="match status" value="1"/>
</dbReference>
<dbReference type="GO" id="GO:0003777">
    <property type="term" value="F:microtubule motor activity"/>
    <property type="evidence" value="ECO:0007669"/>
    <property type="project" value="InterPro"/>
</dbReference>
<feature type="domain" description="Kinesin motor" evidence="10">
    <location>
        <begin position="5"/>
        <end position="349"/>
    </location>
</feature>
<name>A0A1R2CJ37_9CILI</name>